<dbReference type="RefSeq" id="XP_005188039.4">
    <property type="nucleotide sequence ID" value="XM_005187982.4"/>
</dbReference>
<dbReference type="SMART" id="SM00718">
    <property type="entry name" value="DM4_12"/>
    <property type="match status" value="1"/>
</dbReference>
<proteinExistence type="predicted"/>
<sequence length="259" mass="29546">MIALHCGISSGTQSLERAEAGSTDMNSLLSLFLIVLCWRITLTSVSALLFPAASTLQLTVLVSAPVENPFRKIYWDWGIQINYDMPFSPKNFINVPIWPNKWEDEFEGEIRRRRELLGDHEAQGNLTWWQIAERYGGNDLHKHPSDFTAGELYYALENLLISHGFHETCLLQSVCELARHPFDNAHRNLLTEIVTFVLSPSLHDAFSETEALYREAYEIAERNGFLQYSCAELYSECREDILTALTSLIETSHSNGWNS</sequence>
<keyword evidence="1" id="KW-1185">Reference proteome</keyword>
<evidence type="ECO:0000313" key="2">
    <source>
        <dbReference type="RefSeq" id="XP_005188039.4"/>
    </source>
</evidence>
<dbReference type="GeneID" id="101887755"/>
<dbReference type="InterPro" id="IPR006631">
    <property type="entry name" value="DM4_12"/>
</dbReference>
<dbReference type="OrthoDB" id="8186940at2759"/>
<gene>
    <name evidence="2" type="primary">LOC101887755</name>
</gene>
<dbReference type="Proteomes" id="UP001652621">
    <property type="component" value="Unplaced"/>
</dbReference>
<name>A0A9J7CXW1_MUSDO</name>
<evidence type="ECO:0000313" key="1">
    <source>
        <dbReference type="Proteomes" id="UP001652621"/>
    </source>
</evidence>
<dbReference type="KEGG" id="mde:101887755"/>
<dbReference type="PANTHER" id="PTHR21398:SF4">
    <property type="entry name" value="AGAP002980-PA"/>
    <property type="match status" value="1"/>
</dbReference>
<accession>A0A9J7CXW1</accession>
<reference evidence="2" key="1">
    <citation type="submission" date="2025-08" db="UniProtKB">
        <authorList>
            <consortium name="RefSeq"/>
        </authorList>
    </citation>
    <scope>IDENTIFICATION</scope>
    <source>
        <strain evidence="2">Aabys</strain>
        <tissue evidence="2">Whole body</tissue>
    </source>
</reference>
<protein>
    <submittedName>
        <fullName evidence="2">Uncharacterized protein LOC101887755</fullName>
    </submittedName>
</protein>
<organism evidence="1 2">
    <name type="scientific">Musca domestica</name>
    <name type="common">House fly</name>
    <dbReference type="NCBI Taxonomy" id="7370"/>
    <lineage>
        <taxon>Eukaryota</taxon>
        <taxon>Metazoa</taxon>
        <taxon>Ecdysozoa</taxon>
        <taxon>Arthropoda</taxon>
        <taxon>Hexapoda</taxon>
        <taxon>Insecta</taxon>
        <taxon>Pterygota</taxon>
        <taxon>Neoptera</taxon>
        <taxon>Endopterygota</taxon>
        <taxon>Diptera</taxon>
        <taxon>Brachycera</taxon>
        <taxon>Muscomorpha</taxon>
        <taxon>Muscoidea</taxon>
        <taxon>Muscidae</taxon>
        <taxon>Musca</taxon>
    </lineage>
</organism>
<dbReference type="PANTHER" id="PTHR21398">
    <property type="entry name" value="AGAP007094-PA"/>
    <property type="match status" value="1"/>
</dbReference>
<dbReference type="Pfam" id="PF07841">
    <property type="entry name" value="DM4_12"/>
    <property type="match status" value="1"/>
</dbReference>
<dbReference type="VEuPathDB" id="VectorBase:MDOMA2_001353"/>
<dbReference type="AlphaFoldDB" id="A0A9J7CXW1"/>